<evidence type="ECO:0000313" key="3">
    <source>
        <dbReference type="Proteomes" id="UP000024635"/>
    </source>
</evidence>
<keyword evidence="3" id="KW-1185">Reference proteome</keyword>
<protein>
    <recommendedName>
        <fullName evidence="4">Post-SET domain-containing protein</fullName>
    </recommendedName>
</protein>
<evidence type="ECO:0000313" key="2">
    <source>
        <dbReference type="EMBL" id="EYB85757.1"/>
    </source>
</evidence>
<feature type="chain" id="PRO_5001486077" description="Post-SET domain-containing protein" evidence="1">
    <location>
        <begin position="24"/>
        <end position="155"/>
    </location>
</feature>
<keyword evidence="1" id="KW-0732">Signal</keyword>
<gene>
    <name evidence="2" type="primary">Acey_s0291.g1560</name>
    <name evidence="2" type="ORF">Y032_0291g1560</name>
</gene>
<evidence type="ECO:0000256" key="1">
    <source>
        <dbReference type="SAM" id="SignalP"/>
    </source>
</evidence>
<dbReference type="Proteomes" id="UP000024635">
    <property type="component" value="Unassembled WGS sequence"/>
</dbReference>
<reference evidence="3" key="1">
    <citation type="journal article" date="2015" name="Nat. Genet.">
        <title>The genome and transcriptome of the zoonotic hookworm Ancylostoma ceylanicum identify infection-specific gene families.</title>
        <authorList>
            <person name="Schwarz E.M."/>
            <person name="Hu Y."/>
            <person name="Antoshechkin I."/>
            <person name="Miller M.M."/>
            <person name="Sternberg P.W."/>
            <person name="Aroian R.V."/>
        </authorList>
    </citation>
    <scope>NUCLEOTIDE SEQUENCE</scope>
    <source>
        <strain evidence="3">HY135</strain>
    </source>
</reference>
<proteinExistence type="predicted"/>
<accession>A0A016S5W8</accession>
<dbReference type="AlphaFoldDB" id="A0A016S5W8"/>
<dbReference type="EMBL" id="JARK01001627">
    <property type="protein sequence ID" value="EYB85757.1"/>
    <property type="molecule type" value="Genomic_DNA"/>
</dbReference>
<evidence type="ECO:0008006" key="4">
    <source>
        <dbReference type="Google" id="ProtNLM"/>
    </source>
</evidence>
<feature type="signal peptide" evidence="1">
    <location>
        <begin position="1"/>
        <end position="23"/>
    </location>
</feature>
<organism evidence="2 3">
    <name type="scientific">Ancylostoma ceylanicum</name>
    <dbReference type="NCBI Taxonomy" id="53326"/>
    <lineage>
        <taxon>Eukaryota</taxon>
        <taxon>Metazoa</taxon>
        <taxon>Ecdysozoa</taxon>
        <taxon>Nematoda</taxon>
        <taxon>Chromadorea</taxon>
        <taxon>Rhabditida</taxon>
        <taxon>Rhabditina</taxon>
        <taxon>Rhabditomorpha</taxon>
        <taxon>Strongyloidea</taxon>
        <taxon>Ancylostomatidae</taxon>
        <taxon>Ancylostomatinae</taxon>
        <taxon>Ancylostoma</taxon>
    </lineage>
</organism>
<name>A0A016S5W8_9BILA</name>
<sequence length="155" mass="16961">MSYLIRLFHHFLLLFPLCQNSLSTLCCESVNRTIVGSYFPMVYKDNDGEAFLGVQYCGLTMDKKCGVTLHLDSSGKRGCRIVDEQGDVVKCSCGTHMCTSFVSEIKSLAMSYSRIFESPEGLAFKKCFDKLAASEDLSPEPGIIPEAEGCADTGG</sequence>
<comment type="caution">
    <text evidence="2">The sequence shown here is derived from an EMBL/GenBank/DDBJ whole genome shotgun (WGS) entry which is preliminary data.</text>
</comment>